<gene>
    <name evidence="3" type="ORF">CFIMG_005163RAa</name>
</gene>
<accession>A0A2C5WPK8</accession>
<dbReference type="EMBL" id="APWK03000132">
    <property type="protein sequence ID" value="PHH50398.1"/>
    <property type="molecule type" value="Genomic_DNA"/>
</dbReference>
<sequence length="364" mass="41167">MTAKKSRSKSSSKTGALAVEFPRTGRTALVRKNITTKKQTKAAANDGPLILQRVYDMGARGATGLWLGTSEPRGPYTPGAMEGWSIERFEREKTVAVPYQDLGAIAAMRKGDFVFWFQRSQDGFTGLLEVVQNNDLDPTIAVERKSVKRKLAFATWTKNIKPGILRCHLQWRATFAQPITSHAINSSQMFKTTILHRIVAASTTLPKAEHDTALTKRREARKKWKKSNKESYDRQHTRFLARESDYKPAKDLDRYGDYDCVDTGLSTVENKDGTVTTTVKKMVNQYSPLYLWWKTRKQRAFFPLSYKEADMLLQLCDIKSIHPSLESKGLASCDASELRKRARRVRGGKKADTEKPLTTRIGVV</sequence>
<comment type="caution">
    <text evidence="3">The sequence shown here is derived from an EMBL/GenBank/DDBJ whole genome shotgun (WGS) entry which is preliminary data.</text>
</comment>
<dbReference type="Pfam" id="PF01878">
    <property type="entry name" value="EVE"/>
    <property type="match status" value="1"/>
</dbReference>
<dbReference type="SUPFAM" id="SSF88697">
    <property type="entry name" value="PUA domain-like"/>
    <property type="match status" value="1"/>
</dbReference>
<dbReference type="Gene3D" id="3.10.590.10">
    <property type="entry name" value="ph1033 like domains"/>
    <property type="match status" value="1"/>
</dbReference>
<name>A0A2C5WPK8_9PEZI</name>
<evidence type="ECO:0000313" key="3">
    <source>
        <dbReference type="EMBL" id="PHH50398.1"/>
    </source>
</evidence>
<dbReference type="Proteomes" id="UP000222788">
    <property type="component" value="Unassembled WGS sequence"/>
</dbReference>
<proteinExistence type="predicted"/>
<reference evidence="3 4" key="2">
    <citation type="journal article" date="2013" name="IMA Fungus">
        <title>IMA Genome-F 1: Ceratocystis fimbriata: Draft nuclear genome sequence for the plant pathogen, Ceratocystis fimbriata.</title>
        <authorList>
            <person name="Wilken P.M."/>
            <person name="Steenkamp E.T."/>
            <person name="Wingfield M.J."/>
            <person name="de Beer Z.W."/>
            <person name="Wingfield B.D."/>
        </authorList>
    </citation>
    <scope>NUCLEOTIDE SEQUENCE [LARGE SCALE GENOMIC DNA]</scope>
    <source>
        <strain evidence="3 4">CBS 114723</strain>
    </source>
</reference>
<evidence type="ECO:0000256" key="1">
    <source>
        <dbReference type="SAM" id="MobiDB-lite"/>
    </source>
</evidence>
<organism evidence="3 4">
    <name type="scientific">Ceratocystis fimbriata CBS 114723</name>
    <dbReference type="NCBI Taxonomy" id="1035309"/>
    <lineage>
        <taxon>Eukaryota</taxon>
        <taxon>Fungi</taxon>
        <taxon>Dikarya</taxon>
        <taxon>Ascomycota</taxon>
        <taxon>Pezizomycotina</taxon>
        <taxon>Sordariomycetes</taxon>
        <taxon>Hypocreomycetidae</taxon>
        <taxon>Microascales</taxon>
        <taxon>Ceratocystidaceae</taxon>
        <taxon>Ceratocystis</taxon>
    </lineage>
</organism>
<evidence type="ECO:0000313" key="4">
    <source>
        <dbReference type="Proteomes" id="UP000222788"/>
    </source>
</evidence>
<feature type="region of interest" description="Disordered" evidence="1">
    <location>
        <begin position="344"/>
        <end position="364"/>
    </location>
</feature>
<dbReference type="AlphaFoldDB" id="A0A2C5WPK8"/>
<dbReference type="InterPro" id="IPR002740">
    <property type="entry name" value="EVE_domain"/>
</dbReference>
<dbReference type="InterPro" id="IPR015947">
    <property type="entry name" value="PUA-like_sf"/>
</dbReference>
<feature type="domain" description="EVE" evidence="2">
    <location>
        <begin position="66"/>
        <end position="196"/>
    </location>
</feature>
<protein>
    <recommendedName>
        <fullName evidence="2">EVE domain-containing protein</fullName>
    </recommendedName>
</protein>
<reference evidence="3 4" key="1">
    <citation type="journal article" date="2013" name="Fungal Biol.">
        <title>Analysis of microsatellite markers in the genome of the plant pathogen Ceratocystis fimbriata.</title>
        <authorList>
            <person name="Simpson M.C."/>
            <person name="Wilken P.M."/>
            <person name="Coetzee M.P."/>
            <person name="Wingfield M.J."/>
            <person name="Wingfield B.D."/>
        </authorList>
    </citation>
    <scope>NUCLEOTIDE SEQUENCE [LARGE SCALE GENOMIC DNA]</scope>
    <source>
        <strain evidence="3 4">CBS 114723</strain>
    </source>
</reference>
<keyword evidence="4" id="KW-1185">Reference proteome</keyword>
<evidence type="ECO:0000259" key="2">
    <source>
        <dbReference type="Pfam" id="PF01878"/>
    </source>
</evidence>